<dbReference type="CDD" id="cd17584">
    <property type="entry name" value="REC_typeB_ARR-like"/>
    <property type="match status" value="1"/>
</dbReference>
<keyword evidence="3" id="KW-0805">Transcription regulation</keyword>
<dbReference type="InterPro" id="IPR006447">
    <property type="entry name" value="Myb_dom_plants"/>
</dbReference>
<dbReference type="EMBL" id="QGKV02002055">
    <property type="protein sequence ID" value="KAF3495441.1"/>
    <property type="molecule type" value="Genomic_DNA"/>
</dbReference>
<evidence type="ECO:0000256" key="6">
    <source>
        <dbReference type="PROSITE-ProRule" id="PRU00169"/>
    </source>
</evidence>
<dbReference type="Gene3D" id="3.40.50.2300">
    <property type="match status" value="1"/>
</dbReference>
<evidence type="ECO:0000256" key="8">
    <source>
        <dbReference type="SAM" id="Phobius"/>
    </source>
</evidence>
<evidence type="ECO:0000256" key="4">
    <source>
        <dbReference type="ARBA" id="ARBA00023163"/>
    </source>
</evidence>
<keyword evidence="8" id="KW-0812">Transmembrane</keyword>
<dbReference type="PANTHER" id="PTHR43874:SF82">
    <property type="entry name" value="TWO-COMPONENT RESPONSE REGULATOR ARR20-RELATED"/>
    <property type="match status" value="1"/>
</dbReference>
<name>A0ABQ7ADH4_BRACR</name>
<dbReference type="InterPro" id="IPR045279">
    <property type="entry name" value="ARR-like"/>
</dbReference>
<comment type="caution">
    <text evidence="10">The sequence shown here is derived from an EMBL/GenBank/DDBJ whole genome shotgun (WGS) entry which is preliminary data.</text>
</comment>
<accession>A0ABQ7ADH4</accession>
<dbReference type="SUPFAM" id="SSF46689">
    <property type="entry name" value="Homeodomain-like"/>
    <property type="match status" value="1"/>
</dbReference>
<feature type="compositionally biased region" description="Basic and acidic residues" evidence="7">
    <location>
        <begin position="10"/>
        <end position="19"/>
    </location>
</feature>
<keyword evidence="8" id="KW-0472">Membrane</keyword>
<dbReference type="InterPro" id="IPR009057">
    <property type="entry name" value="Homeodomain-like_sf"/>
</dbReference>
<keyword evidence="8" id="KW-1133">Transmembrane helix</keyword>
<keyword evidence="5" id="KW-0539">Nucleus</keyword>
<dbReference type="InterPro" id="IPR011006">
    <property type="entry name" value="CheY-like_superfamily"/>
</dbReference>
<feature type="domain" description="Response regulatory" evidence="9">
    <location>
        <begin position="43"/>
        <end position="158"/>
    </location>
</feature>
<dbReference type="PANTHER" id="PTHR43874">
    <property type="entry name" value="TWO-COMPONENT RESPONSE REGULATOR"/>
    <property type="match status" value="1"/>
</dbReference>
<keyword evidence="2" id="KW-0902">Two-component regulatory system</keyword>
<dbReference type="InterPro" id="IPR001789">
    <property type="entry name" value="Sig_transdc_resp-reg_receiver"/>
</dbReference>
<evidence type="ECO:0000256" key="2">
    <source>
        <dbReference type="ARBA" id="ARBA00023012"/>
    </source>
</evidence>
<evidence type="ECO:0000256" key="7">
    <source>
        <dbReference type="SAM" id="MobiDB-lite"/>
    </source>
</evidence>
<feature type="modified residue" description="4-aspartylphosphate" evidence="6">
    <location>
        <position position="94"/>
    </location>
</feature>
<keyword evidence="6" id="KW-0597">Phosphoprotein</keyword>
<gene>
    <name evidence="10" type="ORF">DY000_02056910</name>
</gene>
<dbReference type="PROSITE" id="PS50110">
    <property type="entry name" value="RESPONSE_REGULATORY"/>
    <property type="match status" value="1"/>
</dbReference>
<dbReference type="NCBIfam" id="TIGR01557">
    <property type="entry name" value="myb_SHAQKYF"/>
    <property type="match status" value="1"/>
</dbReference>
<feature type="region of interest" description="Disordered" evidence="7">
    <location>
        <begin position="1"/>
        <end position="24"/>
    </location>
</feature>
<dbReference type="Gene3D" id="1.10.10.60">
    <property type="entry name" value="Homeodomain-like"/>
    <property type="match status" value="1"/>
</dbReference>
<evidence type="ECO:0000256" key="5">
    <source>
        <dbReference type="ARBA" id="ARBA00023242"/>
    </source>
</evidence>
<evidence type="ECO:0000256" key="1">
    <source>
        <dbReference type="ARBA" id="ARBA00004123"/>
    </source>
</evidence>
<feature type="transmembrane region" description="Helical" evidence="8">
    <location>
        <begin position="241"/>
        <end position="260"/>
    </location>
</feature>
<evidence type="ECO:0000313" key="10">
    <source>
        <dbReference type="EMBL" id="KAF3495441.1"/>
    </source>
</evidence>
<evidence type="ECO:0000313" key="11">
    <source>
        <dbReference type="Proteomes" id="UP000266723"/>
    </source>
</evidence>
<evidence type="ECO:0000256" key="3">
    <source>
        <dbReference type="ARBA" id="ARBA00023015"/>
    </source>
</evidence>
<protein>
    <recommendedName>
        <fullName evidence="9">Response regulatory domain-containing protein</fullName>
    </recommendedName>
</protein>
<evidence type="ECO:0000259" key="9">
    <source>
        <dbReference type="PROSITE" id="PS50110"/>
    </source>
</evidence>
<dbReference type="SUPFAM" id="SSF52172">
    <property type="entry name" value="CheY-like"/>
    <property type="match status" value="1"/>
</dbReference>
<keyword evidence="4" id="KW-0804">Transcription</keyword>
<sequence length="668" mass="76064">MSVSSNILKENSRDLLREEEPGDAEVEFPIDDEDEDFSITSIRIVLVDSDPESLCLMKNLMTQFSYQVRDFKNGAEAIAFLMMSKHEIDLVIWDFHVPEINGLEALKTIGKEMDLPVVIMSHEHKKKTVMESTKRGSCNFLVKPVSKEIIAVLWQHVYRKRVSIYSVESNPEETVGLDQDDIDLYQTNSNCGEQTSSYQKEDKNKKPRMTWTPELHQLFEKAVEKMGGVERNHSHESLVNIQFFFACYSFIILFFVLTMLNAEAVPKQILKCMQEEKDAEGLTRNNVASHLQKYRLNSGKKSSMIQETREDSEWRNAGPNTALTASKPLPNSIFGLHTRVPYFANDQDARNGPMQYPSTNYFTMDNAHFMTNSFANLPYTDSFHQQQQQQQQFQHQQYSHSSLQLPSVITKQEFPYVSAALENPDLIANKNSPYMDWGDYLPEGGLSDFDKTNLPPSQSGSSTIYLRSPSIAAPPLLTHLELAFRVPEIPLLQRHRPTHRETEQPPSPPFVELHQPDLRLVYSLVLLANNLHRRFSSDLLVWGFQILIMGLRFSLGSSESYGSRYGNVGALCSQFGLSSHPSFEYSQELFNHSKLNSATHGPPGIYALMLSLIQLDEMCFCLVSVALWLQHGNVERWSQCVNSKTGCPSSQFGFLSQAKEIKCLHGRF</sequence>
<comment type="subcellular location">
    <subcellularLocation>
        <location evidence="1">Nucleus</location>
    </subcellularLocation>
</comment>
<keyword evidence="11" id="KW-1185">Reference proteome</keyword>
<proteinExistence type="predicted"/>
<dbReference type="Proteomes" id="UP000266723">
    <property type="component" value="Unassembled WGS sequence"/>
</dbReference>
<organism evidence="10 11">
    <name type="scientific">Brassica cretica</name>
    <name type="common">Mustard</name>
    <dbReference type="NCBI Taxonomy" id="69181"/>
    <lineage>
        <taxon>Eukaryota</taxon>
        <taxon>Viridiplantae</taxon>
        <taxon>Streptophyta</taxon>
        <taxon>Embryophyta</taxon>
        <taxon>Tracheophyta</taxon>
        <taxon>Spermatophyta</taxon>
        <taxon>Magnoliopsida</taxon>
        <taxon>eudicotyledons</taxon>
        <taxon>Gunneridae</taxon>
        <taxon>Pentapetalae</taxon>
        <taxon>rosids</taxon>
        <taxon>malvids</taxon>
        <taxon>Brassicales</taxon>
        <taxon>Brassicaceae</taxon>
        <taxon>Brassiceae</taxon>
        <taxon>Brassica</taxon>
    </lineage>
</organism>
<reference evidence="10 11" key="1">
    <citation type="journal article" date="2020" name="BMC Genomics">
        <title>Intraspecific diversification of the crop wild relative Brassica cretica Lam. using demographic model selection.</title>
        <authorList>
            <person name="Kioukis A."/>
            <person name="Michalopoulou V.A."/>
            <person name="Briers L."/>
            <person name="Pirintsos S."/>
            <person name="Studholme D.J."/>
            <person name="Pavlidis P."/>
            <person name="Sarris P.F."/>
        </authorList>
    </citation>
    <scope>NUCLEOTIDE SEQUENCE [LARGE SCALE GENOMIC DNA]</scope>
    <source>
        <strain evidence="11">cv. PFS-1207/04</strain>
    </source>
</reference>
<dbReference type="Pfam" id="PF00072">
    <property type="entry name" value="Response_reg"/>
    <property type="match status" value="1"/>
</dbReference>
<dbReference type="SMART" id="SM00448">
    <property type="entry name" value="REC"/>
    <property type="match status" value="1"/>
</dbReference>